<dbReference type="EMBL" id="JAMSHJ010000005">
    <property type="protein sequence ID" value="KAI5406233.1"/>
    <property type="molecule type" value="Genomic_DNA"/>
</dbReference>
<comment type="caution">
    <text evidence="1">The sequence shown here is derived from an EMBL/GenBank/DDBJ whole genome shotgun (WGS) entry which is preliminary data.</text>
</comment>
<proteinExistence type="predicted"/>
<reference evidence="1 2" key="1">
    <citation type="journal article" date="2022" name="Nat. Genet.">
        <title>Improved pea reference genome and pan-genome highlight genomic features and evolutionary characteristics.</title>
        <authorList>
            <person name="Yang T."/>
            <person name="Liu R."/>
            <person name="Luo Y."/>
            <person name="Hu S."/>
            <person name="Wang D."/>
            <person name="Wang C."/>
            <person name="Pandey M.K."/>
            <person name="Ge S."/>
            <person name="Xu Q."/>
            <person name="Li N."/>
            <person name="Li G."/>
            <person name="Huang Y."/>
            <person name="Saxena R.K."/>
            <person name="Ji Y."/>
            <person name="Li M."/>
            <person name="Yan X."/>
            <person name="He Y."/>
            <person name="Liu Y."/>
            <person name="Wang X."/>
            <person name="Xiang C."/>
            <person name="Varshney R.K."/>
            <person name="Ding H."/>
            <person name="Gao S."/>
            <person name="Zong X."/>
        </authorList>
    </citation>
    <scope>NUCLEOTIDE SEQUENCE [LARGE SCALE GENOMIC DNA]</scope>
    <source>
        <strain evidence="1 2">cv. Zhongwan 6</strain>
    </source>
</reference>
<accession>A0A9D4WRE7</accession>
<keyword evidence="2" id="KW-1185">Reference proteome</keyword>
<evidence type="ECO:0000313" key="1">
    <source>
        <dbReference type="EMBL" id="KAI5406233.1"/>
    </source>
</evidence>
<dbReference type="Gramene" id="Psat05G0282600-T1">
    <property type="protein sequence ID" value="KAI5406233.1"/>
    <property type="gene ID" value="KIW84_052826"/>
</dbReference>
<gene>
    <name evidence="1" type="ORF">KIW84_052826</name>
</gene>
<organism evidence="1 2">
    <name type="scientific">Pisum sativum</name>
    <name type="common">Garden pea</name>
    <name type="synonym">Lathyrus oleraceus</name>
    <dbReference type="NCBI Taxonomy" id="3888"/>
    <lineage>
        <taxon>Eukaryota</taxon>
        <taxon>Viridiplantae</taxon>
        <taxon>Streptophyta</taxon>
        <taxon>Embryophyta</taxon>
        <taxon>Tracheophyta</taxon>
        <taxon>Spermatophyta</taxon>
        <taxon>Magnoliopsida</taxon>
        <taxon>eudicotyledons</taxon>
        <taxon>Gunneridae</taxon>
        <taxon>Pentapetalae</taxon>
        <taxon>rosids</taxon>
        <taxon>fabids</taxon>
        <taxon>Fabales</taxon>
        <taxon>Fabaceae</taxon>
        <taxon>Papilionoideae</taxon>
        <taxon>50 kb inversion clade</taxon>
        <taxon>NPAAA clade</taxon>
        <taxon>Hologalegina</taxon>
        <taxon>IRL clade</taxon>
        <taxon>Fabeae</taxon>
        <taxon>Lathyrus</taxon>
    </lineage>
</organism>
<protein>
    <submittedName>
        <fullName evidence="1">Uncharacterized protein</fullName>
    </submittedName>
</protein>
<sequence length="85" mass="9623">MFSVVFHHGGEFVSEKTMFYKGGVQSTVHGQNIGKWGISEDHHVIDVATYVVGNSIEGHLYVEHNVKDIKVKMVEPQCIDVIFYE</sequence>
<name>A0A9D4WRE7_PEA</name>
<dbReference type="AlphaFoldDB" id="A0A9D4WRE7"/>
<evidence type="ECO:0000313" key="2">
    <source>
        <dbReference type="Proteomes" id="UP001058974"/>
    </source>
</evidence>
<dbReference type="Proteomes" id="UP001058974">
    <property type="component" value="Chromosome 5"/>
</dbReference>